<feature type="transmembrane region" description="Helical" evidence="12">
    <location>
        <begin position="209"/>
        <end position="227"/>
    </location>
</feature>
<dbReference type="GO" id="GO:0046872">
    <property type="term" value="F:metal ion binding"/>
    <property type="evidence" value="ECO:0007669"/>
    <property type="project" value="UniProtKB-KW"/>
</dbReference>
<evidence type="ECO:0000256" key="12">
    <source>
        <dbReference type="HAMAP-Rule" id="MF_00038"/>
    </source>
</evidence>
<evidence type="ECO:0000256" key="3">
    <source>
        <dbReference type="ARBA" id="ARBA00022618"/>
    </source>
</evidence>
<dbReference type="AlphaFoldDB" id="A0A7G1HWQ7"/>
<evidence type="ECO:0000256" key="4">
    <source>
        <dbReference type="ARBA" id="ARBA00022679"/>
    </source>
</evidence>
<dbReference type="EMBL" id="AP023322">
    <property type="protein sequence ID" value="BCI64129.1"/>
    <property type="molecule type" value="Genomic_DNA"/>
</dbReference>
<dbReference type="GO" id="GO:0005886">
    <property type="term" value="C:plasma membrane"/>
    <property type="evidence" value="ECO:0007669"/>
    <property type="project" value="UniProtKB-SubCell"/>
</dbReference>
<keyword evidence="7 12" id="KW-0573">Peptidoglycan synthesis</keyword>
<dbReference type="Pfam" id="PF00953">
    <property type="entry name" value="Glycos_transf_4"/>
    <property type="match status" value="1"/>
</dbReference>
<evidence type="ECO:0000256" key="7">
    <source>
        <dbReference type="ARBA" id="ARBA00022984"/>
    </source>
</evidence>
<keyword evidence="9 12" id="KW-0472">Membrane</keyword>
<keyword evidence="12 14" id="KW-0460">Magnesium</keyword>
<dbReference type="InterPro" id="IPR003524">
    <property type="entry name" value="PNAcMuramoyl-5peptid_Trfase"/>
</dbReference>
<comment type="subcellular location">
    <subcellularLocation>
        <location evidence="12">Cell membrane</location>
        <topology evidence="12">Multi-pass membrane protein</topology>
    </subcellularLocation>
    <subcellularLocation>
        <location evidence="1">Membrane</location>
        <topology evidence="1">Multi-pass membrane protein</topology>
    </subcellularLocation>
</comment>
<keyword evidence="16" id="KW-1185">Reference proteome</keyword>
<dbReference type="GO" id="GO:0009252">
    <property type="term" value="P:peptidoglycan biosynthetic process"/>
    <property type="evidence" value="ECO:0007669"/>
    <property type="project" value="UniProtKB-UniRule"/>
</dbReference>
<dbReference type="KEGG" id="copr:Cop2CBH44_24820"/>
<keyword evidence="3 12" id="KW-0132">Cell division</keyword>
<dbReference type="NCBIfam" id="TIGR00445">
    <property type="entry name" value="mraY"/>
    <property type="match status" value="1"/>
</dbReference>
<keyword evidence="12" id="KW-1003">Cell membrane</keyword>
<feature type="transmembrane region" description="Helical" evidence="12">
    <location>
        <begin position="302"/>
        <end position="323"/>
    </location>
</feature>
<feature type="transmembrane region" description="Helical" evidence="12">
    <location>
        <begin position="278"/>
        <end position="295"/>
    </location>
</feature>
<feature type="transmembrane region" description="Helical" evidence="12">
    <location>
        <begin position="20"/>
        <end position="42"/>
    </location>
</feature>
<comment type="similarity">
    <text evidence="2 12">Belongs to the glycosyltransferase 4 family. MraY subfamily.</text>
</comment>
<proteinExistence type="inferred from homology"/>
<keyword evidence="6 12" id="KW-0133">Cell shape</keyword>
<evidence type="ECO:0000256" key="5">
    <source>
        <dbReference type="ARBA" id="ARBA00022692"/>
    </source>
</evidence>
<dbReference type="GO" id="GO:0008963">
    <property type="term" value="F:phospho-N-acetylmuramoyl-pentapeptide-transferase activity"/>
    <property type="evidence" value="ECO:0007669"/>
    <property type="project" value="UniProtKB-UniRule"/>
</dbReference>
<feature type="transmembrane region" description="Helical" evidence="12">
    <location>
        <begin position="329"/>
        <end position="352"/>
    </location>
</feature>
<accession>A0A7G1HWQ7</accession>
<evidence type="ECO:0000256" key="2">
    <source>
        <dbReference type="ARBA" id="ARBA00005583"/>
    </source>
</evidence>
<comment type="catalytic activity">
    <reaction evidence="12">
        <text>UDP-N-acetyl-alpha-D-muramoyl-L-alanyl-gamma-D-glutamyl-meso-2,6-diaminopimeloyl-D-alanyl-D-alanine + di-trans,octa-cis-undecaprenyl phosphate = di-trans,octa-cis-undecaprenyl diphospho-N-acetyl-alpha-D-muramoyl-L-alanyl-D-glutamyl-meso-2,6-diaminopimeloyl-D-alanyl-D-alanine + UMP</text>
        <dbReference type="Rhea" id="RHEA:28386"/>
        <dbReference type="ChEBI" id="CHEBI:57865"/>
        <dbReference type="ChEBI" id="CHEBI:60392"/>
        <dbReference type="ChEBI" id="CHEBI:61386"/>
        <dbReference type="ChEBI" id="CHEBI:61387"/>
        <dbReference type="EC" id="2.7.8.13"/>
    </reaction>
</comment>
<dbReference type="UniPathway" id="UPA00219"/>
<evidence type="ECO:0000256" key="9">
    <source>
        <dbReference type="ARBA" id="ARBA00023136"/>
    </source>
</evidence>
<feature type="transmembrane region" description="Helical" evidence="12">
    <location>
        <begin position="98"/>
        <end position="115"/>
    </location>
</feature>
<dbReference type="Pfam" id="PF10555">
    <property type="entry name" value="MraY_sig1"/>
    <property type="match status" value="1"/>
</dbReference>
<comment type="function">
    <text evidence="12">Catalyzes the initial step of the lipid cycle reactions in the biosynthesis of the cell wall peptidoglycan: transfers peptidoglycan precursor phospho-MurNAc-pentapeptide from UDP-MurNAc-pentapeptide onto the lipid carrier undecaprenyl phosphate, yielding undecaprenyl-pyrophosphoryl-MurNAc-pentapeptide, known as lipid I.</text>
</comment>
<dbReference type="InterPro" id="IPR000715">
    <property type="entry name" value="Glycosyl_transferase_4"/>
</dbReference>
<evidence type="ECO:0000256" key="1">
    <source>
        <dbReference type="ARBA" id="ARBA00004141"/>
    </source>
</evidence>
<organism evidence="15 16">
    <name type="scientific">Coprobacter secundus subsp. similis</name>
    <dbReference type="NCBI Taxonomy" id="2751153"/>
    <lineage>
        <taxon>Bacteria</taxon>
        <taxon>Pseudomonadati</taxon>
        <taxon>Bacteroidota</taxon>
        <taxon>Bacteroidia</taxon>
        <taxon>Bacteroidales</taxon>
        <taxon>Barnesiellaceae</taxon>
        <taxon>Coprobacter</taxon>
    </lineage>
</organism>
<protein>
    <recommendedName>
        <fullName evidence="12 13">Phospho-N-acetylmuramoyl-pentapeptide-transferase</fullName>
        <ecNumber evidence="12 13">2.7.8.13</ecNumber>
    </recommendedName>
    <alternativeName>
        <fullName evidence="12">UDP-MurNAc-pentapeptide phosphotransferase</fullName>
    </alternativeName>
</protein>
<dbReference type="InterPro" id="IPR018480">
    <property type="entry name" value="PNAcMuramoyl-5peptid_Trfase_CS"/>
</dbReference>
<keyword evidence="8 12" id="KW-1133">Transmembrane helix</keyword>
<keyword evidence="10 12" id="KW-0131">Cell cycle</keyword>
<dbReference type="RefSeq" id="WP_021930831.1">
    <property type="nucleotide sequence ID" value="NZ_AP023322.1"/>
</dbReference>
<dbReference type="GO" id="GO:0008360">
    <property type="term" value="P:regulation of cell shape"/>
    <property type="evidence" value="ECO:0007669"/>
    <property type="project" value="UniProtKB-KW"/>
</dbReference>
<dbReference type="HAMAP" id="MF_00038">
    <property type="entry name" value="MraY"/>
    <property type="match status" value="1"/>
</dbReference>
<dbReference type="PANTHER" id="PTHR22926:SF5">
    <property type="entry name" value="PHOSPHO-N-ACETYLMURAMOYL-PENTAPEPTIDE-TRANSFERASE HOMOLOG"/>
    <property type="match status" value="1"/>
</dbReference>
<evidence type="ECO:0000256" key="6">
    <source>
        <dbReference type="ARBA" id="ARBA00022960"/>
    </source>
</evidence>
<evidence type="ECO:0000256" key="14">
    <source>
        <dbReference type="PIRSR" id="PIRSR600715-1"/>
    </source>
</evidence>
<feature type="transmembrane region" description="Helical" evidence="12">
    <location>
        <begin position="397"/>
        <end position="416"/>
    </location>
</feature>
<feature type="binding site" evidence="14">
    <location>
        <position position="231"/>
    </location>
    <ligand>
        <name>Mg(2+)</name>
        <dbReference type="ChEBI" id="CHEBI:18420"/>
    </ligand>
</feature>
<dbReference type="CDD" id="cd06852">
    <property type="entry name" value="GT_MraY"/>
    <property type="match status" value="1"/>
</dbReference>
<gene>
    <name evidence="12 15" type="primary">mraY</name>
    <name evidence="15" type="ORF">Cop2CBH44_24820</name>
</gene>
<evidence type="ECO:0000256" key="11">
    <source>
        <dbReference type="ARBA" id="ARBA00023316"/>
    </source>
</evidence>
<evidence type="ECO:0000313" key="16">
    <source>
        <dbReference type="Proteomes" id="UP000594042"/>
    </source>
</evidence>
<feature type="transmembrane region" description="Helical" evidence="12">
    <location>
        <begin position="239"/>
        <end position="258"/>
    </location>
</feature>
<dbReference type="PROSITE" id="PS01347">
    <property type="entry name" value="MRAY_1"/>
    <property type="match status" value="1"/>
</dbReference>
<evidence type="ECO:0000256" key="13">
    <source>
        <dbReference type="NCBIfam" id="TIGR00445"/>
    </source>
</evidence>
<feature type="transmembrane region" description="Helical" evidence="12">
    <location>
        <begin position="135"/>
        <end position="152"/>
    </location>
</feature>
<dbReference type="PROSITE" id="PS01348">
    <property type="entry name" value="MRAY_2"/>
    <property type="match status" value="1"/>
</dbReference>
<comment type="pathway">
    <text evidence="12">Cell wall biogenesis; peptidoglycan biosynthesis.</text>
</comment>
<comment type="cofactor">
    <cofactor evidence="12 14">
        <name>Mg(2+)</name>
        <dbReference type="ChEBI" id="CHEBI:18420"/>
    </cofactor>
</comment>
<dbReference type="PANTHER" id="PTHR22926">
    <property type="entry name" value="PHOSPHO-N-ACETYLMURAMOYL-PENTAPEPTIDE-TRANSFERASE"/>
    <property type="match status" value="1"/>
</dbReference>
<dbReference type="EC" id="2.7.8.13" evidence="12 13"/>
<keyword evidence="5 12" id="KW-0812">Transmembrane</keyword>
<evidence type="ECO:0000256" key="10">
    <source>
        <dbReference type="ARBA" id="ARBA00023306"/>
    </source>
</evidence>
<keyword evidence="11 12" id="KW-0961">Cell wall biogenesis/degradation</keyword>
<sequence length="419" mass="46588">MLYYLFHYLDQLDFPGAGMFKYISFRSGMALIFSLFISTIIGKKIIDKLQYMQIGEIVRDLGLEGQMSKKGTPTMGGIIIIIAIIIPCLLFGRLENIYMLLMLITTVWLGAIGFLDDYIKVFKKDKEGLHGRFKIIGQVGLGLIVGLTLYLSPDVVIRENVYAKNTNNEEVIKYMPENIKSTQTTIPFLKNNNFDYADLVPFLGENAQIAGWIIFILVTIFIVTAVSNGANLTDGLDGLATGSSAIIGVTLGILAYLSGHIAYASYLNIMYIPGTEELVVFASAFIGATIGFLWYNAFPAQVFMGDTGSLTLGGIIAVFAILIHKELLIPVLCAIFLVEDLSVMIQVAYFKFTKKKYGEGRRFFKMAPLHHHFQKQGNSGIDAIIQRPFRAIPESKIVVRFWIVGIILAVITIVTLKMR</sequence>
<dbReference type="GO" id="GO:0071555">
    <property type="term" value="P:cell wall organization"/>
    <property type="evidence" value="ECO:0007669"/>
    <property type="project" value="UniProtKB-KW"/>
</dbReference>
<dbReference type="Proteomes" id="UP000594042">
    <property type="component" value="Chromosome"/>
</dbReference>
<name>A0A7G1HWQ7_9BACT</name>
<feature type="binding site" evidence="14">
    <location>
        <position position="306"/>
    </location>
    <ligand>
        <name>Mg(2+)</name>
        <dbReference type="ChEBI" id="CHEBI:18420"/>
    </ligand>
</feature>
<dbReference type="GO" id="GO:0051301">
    <property type="term" value="P:cell division"/>
    <property type="evidence" value="ECO:0007669"/>
    <property type="project" value="UniProtKB-KW"/>
</dbReference>
<keyword evidence="12 14" id="KW-0479">Metal-binding</keyword>
<feature type="transmembrane region" description="Helical" evidence="12">
    <location>
        <begin position="74"/>
        <end position="92"/>
    </location>
</feature>
<reference evidence="16" key="1">
    <citation type="submission" date="2020-07" db="EMBL/GenBank/DDBJ databases">
        <title>Complete genome sequencing of Coprobacter sp. strain 2CBH44.</title>
        <authorList>
            <person name="Sakamoto M."/>
            <person name="Murakami T."/>
            <person name="Mori H."/>
        </authorList>
    </citation>
    <scope>NUCLEOTIDE SEQUENCE [LARGE SCALE GENOMIC DNA]</scope>
    <source>
        <strain evidence="16">2CBH44</strain>
    </source>
</reference>
<evidence type="ECO:0000313" key="15">
    <source>
        <dbReference type="EMBL" id="BCI64129.1"/>
    </source>
</evidence>
<keyword evidence="4 12" id="KW-0808">Transferase</keyword>
<evidence type="ECO:0000256" key="8">
    <source>
        <dbReference type="ARBA" id="ARBA00022989"/>
    </source>
</evidence>